<dbReference type="SUPFAM" id="SSF53335">
    <property type="entry name" value="S-adenosyl-L-methionine-dependent methyltransferases"/>
    <property type="match status" value="1"/>
</dbReference>
<dbReference type="PANTHER" id="PTHR23417:SF14">
    <property type="entry name" value="PENTACOTRIPEPTIDE-REPEAT REGION OF PRORP DOMAIN-CONTAINING PROTEIN"/>
    <property type="match status" value="1"/>
</dbReference>
<feature type="binding site" evidence="7">
    <location>
        <begin position="223"/>
        <end position="226"/>
    </location>
    <ligand>
        <name>substrate</name>
    </ligand>
</feature>
<accession>A0A437QLY4</accession>
<comment type="caution">
    <text evidence="8">The sequence shown here is derived from an EMBL/GenBank/DDBJ whole genome shotgun (WGS) entry which is preliminary data.</text>
</comment>
<dbReference type="RefSeq" id="WP_127699631.1">
    <property type="nucleotide sequence ID" value="NZ_SACS01000014.1"/>
</dbReference>
<feature type="binding site" evidence="7">
    <location>
        <position position="154"/>
    </location>
    <ligand>
        <name>substrate</name>
    </ligand>
</feature>
<evidence type="ECO:0000256" key="7">
    <source>
        <dbReference type="HAMAP-Rule" id="MF_01057"/>
    </source>
</evidence>
<comment type="caution">
    <text evidence="7">Lacks conserved residue(s) required for the propagation of feature annotation.</text>
</comment>
<dbReference type="Gene3D" id="3.40.50.150">
    <property type="entry name" value="Vaccinia Virus protein VP39"/>
    <property type="match status" value="1"/>
</dbReference>
<comment type="function">
    <text evidence="2 7">Catalyzes the formation of N(7)-methylguanine at position 46 (m7G46) in tRNA.</text>
</comment>
<dbReference type="EMBL" id="SACS01000014">
    <property type="protein sequence ID" value="RVU35536.1"/>
    <property type="molecule type" value="Genomic_DNA"/>
</dbReference>
<evidence type="ECO:0000313" key="9">
    <source>
        <dbReference type="Proteomes" id="UP000283077"/>
    </source>
</evidence>
<feature type="binding site" evidence="7">
    <location>
        <position position="150"/>
    </location>
    <ligand>
        <name>S-adenosyl-L-methionine</name>
        <dbReference type="ChEBI" id="CHEBI:59789"/>
    </ligand>
</feature>
<evidence type="ECO:0000256" key="2">
    <source>
        <dbReference type="ARBA" id="ARBA00003015"/>
    </source>
</evidence>
<evidence type="ECO:0000256" key="3">
    <source>
        <dbReference type="ARBA" id="ARBA00022603"/>
    </source>
</evidence>
<feature type="binding site" evidence="7">
    <location>
        <position position="75"/>
    </location>
    <ligand>
        <name>S-adenosyl-L-methionine</name>
        <dbReference type="ChEBI" id="CHEBI:59789"/>
    </ligand>
</feature>
<comment type="similarity">
    <text evidence="7">Belongs to the class I-like SAM-binding methyltransferase superfamily. TrmB family.</text>
</comment>
<dbReference type="InterPro" id="IPR055361">
    <property type="entry name" value="tRNA_methyltr_TrmB_bact"/>
</dbReference>
<sequence length="245" mass="27923">MTTPDNKTATSAQDDTTEQPKYLRRIRSFVLREGRLTKGQQRSLELFWPTMGLEHQPQPYDFAQVFGRKADLVLEIGFGMGKSFVAMAKAAPELDFIGIEVHKPGVGACLGEAETEGVKNIRLFEHDAVEILNDSIADGSLTTIQLFFPDPWHKTRHHKRRIVQPDFVQVLRRKLKIGGVFHMATDWENYAEHMLEVMTAAEGYQNLASDNLYVPRPDNRPLTKFENRGVKLGHGVWDLMFKKTN</sequence>
<dbReference type="PANTHER" id="PTHR23417">
    <property type="entry name" value="3-DEOXY-D-MANNO-OCTULOSONIC-ACID TRANSFERASE/TRNA GUANINE-N 7 - -METHYLTRANSFERASE"/>
    <property type="match status" value="1"/>
</dbReference>
<keyword evidence="6 7" id="KW-0819">tRNA processing</keyword>
<dbReference type="FunFam" id="3.40.50.150:FF:000024">
    <property type="entry name" value="tRNA (guanine-N(7)-)-methyltransferase"/>
    <property type="match status" value="1"/>
</dbReference>
<dbReference type="GO" id="GO:0008176">
    <property type="term" value="F:tRNA (guanine(46)-N7)-methyltransferase activity"/>
    <property type="evidence" value="ECO:0007669"/>
    <property type="project" value="UniProtKB-UniRule"/>
</dbReference>
<dbReference type="Pfam" id="PF02390">
    <property type="entry name" value="Methyltransf_4"/>
    <property type="match status" value="1"/>
</dbReference>
<proteinExistence type="inferred from homology"/>
<dbReference type="PROSITE" id="PS51625">
    <property type="entry name" value="SAM_MT_TRMB"/>
    <property type="match status" value="1"/>
</dbReference>
<dbReference type="EC" id="2.1.1.33" evidence="7"/>
<feature type="binding site" evidence="7">
    <location>
        <position position="100"/>
    </location>
    <ligand>
        <name>S-adenosyl-L-methionine</name>
        <dbReference type="ChEBI" id="CHEBI:59789"/>
    </ligand>
</feature>
<protein>
    <recommendedName>
        <fullName evidence="7">tRNA (guanine-N(7)-)-methyltransferase</fullName>
        <ecNumber evidence="7">2.1.1.33</ecNumber>
    </recommendedName>
    <alternativeName>
        <fullName evidence="7">tRNA (guanine(46)-N(7))-methyltransferase</fullName>
    </alternativeName>
    <alternativeName>
        <fullName evidence="7">tRNA(m7G46)-methyltransferase</fullName>
    </alternativeName>
</protein>
<dbReference type="InterPro" id="IPR029063">
    <property type="entry name" value="SAM-dependent_MTases_sf"/>
</dbReference>
<comment type="pathway">
    <text evidence="7">tRNA modification; N(7)-methylguanine-tRNA biosynthesis.</text>
</comment>
<reference evidence="8 9" key="1">
    <citation type="submission" date="2019-01" db="EMBL/GenBank/DDBJ databases">
        <authorList>
            <person name="Chen W.-M."/>
        </authorList>
    </citation>
    <scope>NUCLEOTIDE SEQUENCE [LARGE SCALE GENOMIC DNA]</scope>
    <source>
        <strain evidence="8 9">KYPC3</strain>
    </source>
</reference>
<gene>
    <name evidence="7 8" type="primary">trmB</name>
    <name evidence="8" type="ORF">EOE67_13130</name>
</gene>
<keyword evidence="5 7" id="KW-0949">S-adenosyl-L-methionine</keyword>
<evidence type="ECO:0000256" key="4">
    <source>
        <dbReference type="ARBA" id="ARBA00022679"/>
    </source>
</evidence>
<evidence type="ECO:0000256" key="5">
    <source>
        <dbReference type="ARBA" id="ARBA00022691"/>
    </source>
</evidence>
<keyword evidence="3 7" id="KW-0489">Methyltransferase</keyword>
<feature type="binding site" evidence="7">
    <location>
        <position position="127"/>
    </location>
    <ligand>
        <name>S-adenosyl-L-methionine</name>
        <dbReference type="ChEBI" id="CHEBI:59789"/>
    </ligand>
</feature>
<evidence type="ECO:0000313" key="8">
    <source>
        <dbReference type="EMBL" id="RVU35536.1"/>
    </source>
</evidence>
<dbReference type="OrthoDB" id="9802090at2"/>
<feature type="binding site" evidence="7">
    <location>
        <position position="186"/>
    </location>
    <ligand>
        <name>substrate</name>
    </ligand>
</feature>
<keyword evidence="9" id="KW-1185">Reference proteome</keyword>
<dbReference type="AlphaFoldDB" id="A0A437QLY4"/>
<dbReference type="UniPathway" id="UPA00989"/>
<dbReference type="InterPro" id="IPR003358">
    <property type="entry name" value="tRNA_(Gua-N-7)_MeTrfase_Trmb"/>
</dbReference>
<comment type="catalytic activity">
    <reaction evidence="1 7">
        <text>guanosine(46) in tRNA + S-adenosyl-L-methionine = N(7)-methylguanosine(46) in tRNA + S-adenosyl-L-homocysteine</text>
        <dbReference type="Rhea" id="RHEA:42708"/>
        <dbReference type="Rhea" id="RHEA-COMP:10188"/>
        <dbReference type="Rhea" id="RHEA-COMP:10189"/>
        <dbReference type="ChEBI" id="CHEBI:57856"/>
        <dbReference type="ChEBI" id="CHEBI:59789"/>
        <dbReference type="ChEBI" id="CHEBI:74269"/>
        <dbReference type="ChEBI" id="CHEBI:74480"/>
        <dbReference type="EC" id="2.1.1.33"/>
    </reaction>
</comment>
<evidence type="ECO:0000256" key="6">
    <source>
        <dbReference type="ARBA" id="ARBA00022694"/>
    </source>
</evidence>
<dbReference type="HAMAP" id="MF_01057">
    <property type="entry name" value="tRNA_methyltr_TrmB"/>
    <property type="match status" value="1"/>
</dbReference>
<dbReference type="NCBIfam" id="TIGR00091">
    <property type="entry name" value="tRNA (guanosine(46)-N7)-methyltransferase TrmB"/>
    <property type="match status" value="1"/>
</dbReference>
<name>A0A437QLY4_9GAMM</name>
<organism evidence="8 9">
    <name type="scientific">Rheinheimera riviphila</name>
    <dbReference type="NCBI Taxonomy" id="1834037"/>
    <lineage>
        <taxon>Bacteria</taxon>
        <taxon>Pseudomonadati</taxon>
        <taxon>Pseudomonadota</taxon>
        <taxon>Gammaproteobacteria</taxon>
        <taxon>Chromatiales</taxon>
        <taxon>Chromatiaceae</taxon>
        <taxon>Rheinheimera</taxon>
    </lineage>
</organism>
<evidence type="ECO:0000256" key="1">
    <source>
        <dbReference type="ARBA" id="ARBA00000142"/>
    </source>
</evidence>
<keyword evidence="4 7" id="KW-0808">Transferase</keyword>
<dbReference type="Proteomes" id="UP000283077">
    <property type="component" value="Unassembled WGS sequence"/>
</dbReference>
<dbReference type="CDD" id="cd02440">
    <property type="entry name" value="AdoMet_MTases"/>
    <property type="match status" value="1"/>
</dbReference>
<dbReference type="GO" id="GO:0043527">
    <property type="term" value="C:tRNA methyltransferase complex"/>
    <property type="evidence" value="ECO:0007669"/>
    <property type="project" value="TreeGrafter"/>
</dbReference>